<dbReference type="OrthoDB" id="205000at2157"/>
<dbReference type="AlphaFoldDB" id="A0A1H1HSY2"/>
<feature type="transmembrane region" description="Helical" evidence="5">
    <location>
        <begin position="43"/>
        <end position="62"/>
    </location>
</feature>
<accession>A0A1H1HSY2</accession>
<dbReference type="Proteomes" id="UP000198848">
    <property type="component" value="Unassembled WGS sequence"/>
</dbReference>
<protein>
    <submittedName>
        <fullName evidence="7">ABC-2 type transport system permease protein</fullName>
    </submittedName>
</protein>
<dbReference type="RefSeq" id="WP_090383490.1">
    <property type="nucleotide sequence ID" value="NZ_FNLC01000003.1"/>
</dbReference>
<evidence type="ECO:0000259" key="6">
    <source>
        <dbReference type="Pfam" id="PF01061"/>
    </source>
</evidence>
<evidence type="ECO:0000313" key="7">
    <source>
        <dbReference type="EMBL" id="SDR28512.1"/>
    </source>
</evidence>
<evidence type="ECO:0000256" key="2">
    <source>
        <dbReference type="ARBA" id="ARBA00022692"/>
    </source>
</evidence>
<keyword evidence="4 5" id="KW-0472">Membrane</keyword>
<evidence type="ECO:0000256" key="5">
    <source>
        <dbReference type="SAM" id="Phobius"/>
    </source>
</evidence>
<reference evidence="8" key="1">
    <citation type="submission" date="2016-10" db="EMBL/GenBank/DDBJ databases">
        <authorList>
            <person name="Varghese N."/>
            <person name="Submissions S."/>
        </authorList>
    </citation>
    <scope>NUCLEOTIDE SEQUENCE [LARGE SCALE GENOMIC DNA]</scope>
    <source>
        <strain evidence="8">DSM 24767</strain>
    </source>
</reference>
<keyword evidence="2 5" id="KW-0812">Transmembrane</keyword>
<keyword evidence="3 5" id="KW-1133">Transmembrane helix</keyword>
<name>A0A1H1HSY2_NATTX</name>
<organism evidence="7 8">
    <name type="scientific">Natronobacterium texcoconense</name>
    <dbReference type="NCBI Taxonomy" id="1095778"/>
    <lineage>
        <taxon>Archaea</taxon>
        <taxon>Methanobacteriati</taxon>
        <taxon>Methanobacteriota</taxon>
        <taxon>Stenosarchaea group</taxon>
        <taxon>Halobacteria</taxon>
        <taxon>Halobacteriales</taxon>
        <taxon>Natrialbaceae</taxon>
        <taxon>Natronobacterium</taxon>
    </lineage>
</organism>
<comment type="subcellular location">
    <subcellularLocation>
        <location evidence="1">Membrane</location>
        <topology evidence="1">Multi-pass membrane protein</topology>
    </subcellularLocation>
</comment>
<evidence type="ECO:0000313" key="8">
    <source>
        <dbReference type="Proteomes" id="UP000198848"/>
    </source>
</evidence>
<feature type="transmembrane region" description="Helical" evidence="5">
    <location>
        <begin position="190"/>
        <end position="208"/>
    </location>
</feature>
<dbReference type="EMBL" id="FNLC01000003">
    <property type="protein sequence ID" value="SDR28512.1"/>
    <property type="molecule type" value="Genomic_DNA"/>
</dbReference>
<keyword evidence="8" id="KW-1185">Reference proteome</keyword>
<feature type="transmembrane region" description="Helical" evidence="5">
    <location>
        <begin position="161"/>
        <end position="183"/>
    </location>
</feature>
<gene>
    <name evidence="7" type="ORF">SAMN04489842_3019</name>
</gene>
<feature type="transmembrane region" description="Helical" evidence="5">
    <location>
        <begin position="259"/>
        <end position="279"/>
    </location>
</feature>
<feature type="transmembrane region" description="Helical" evidence="5">
    <location>
        <begin position="74"/>
        <end position="93"/>
    </location>
</feature>
<proteinExistence type="predicted"/>
<feature type="transmembrane region" description="Helical" evidence="5">
    <location>
        <begin position="127"/>
        <end position="149"/>
    </location>
</feature>
<dbReference type="GO" id="GO:0140359">
    <property type="term" value="F:ABC-type transporter activity"/>
    <property type="evidence" value="ECO:0007669"/>
    <property type="project" value="InterPro"/>
</dbReference>
<evidence type="ECO:0000256" key="1">
    <source>
        <dbReference type="ARBA" id="ARBA00004141"/>
    </source>
</evidence>
<evidence type="ECO:0000256" key="3">
    <source>
        <dbReference type="ARBA" id="ARBA00022989"/>
    </source>
</evidence>
<evidence type="ECO:0000256" key="4">
    <source>
        <dbReference type="ARBA" id="ARBA00023136"/>
    </source>
</evidence>
<dbReference type="GO" id="GO:0016020">
    <property type="term" value="C:membrane"/>
    <property type="evidence" value="ECO:0007669"/>
    <property type="project" value="UniProtKB-SubCell"/>
</dbReference>
<dbReference type="Pfam" id="PF01061">
    <property type="entry name" value="ABC2_membrane"/>
    <property type="match status" value="1"/>
</dbReference>
<sequence length="290" mass="30413">MTPDVAHSPTPTSARGVTLERWIAQTRAFVARYARELFRDKGVLFWTLGFPVGFYLLTITVFVPEGVPAEIEPYVLGVVAISYGMFGAIIASLNSFSEQLGADIEADRYVQFRALPLSPTADLAGRMIAGTVLSLVALAAVLPVGVATGARFELQTIGSPLVVLVAVAAFAVVWMAVAVLVSVAVRNSRYASIITVSLALVAFMLSGYNGTDPSVFHGPDALLNLLPHTLATRLVADHLVAIGGTDAGIAPPDPPATGLGVALLVAYAVAALAVAVAVTRRSLYKREVMP</sequence>
<feature type="domain" description="ABC-2 type transporter transmembrane" evidence="6">
    <location>
        <begin position="25"/>
        <end position="208"/>
    </location>
</feature>
<dbReference type="STRING" id="1095778.SAMN04489842_3019"/>
<dbReference type="InterPro" id="IPR013525">
    <property type="entry name" value="ABC2_TM"/>
</dbReference>